<name>A0A1N6Y6L8_9BACT</name>
<protein>
    <recommendedName>
        <fullName evidence="4">Deoxyribose-phosphate aldolase</fullName>
    </recommendedName>
</protein>
<feature type="chain" id="PRO_5012184746" description="Deoxyribose-phosphate aldolase" evidence="1">
    <location>
        <begin position="22"/>
        <end position="253"/>
    </location>
</feature>
<evidence type="ECO:0000313" key="2">
    <source>
        <dbReference type="EMBL" id="SIR10213.1"/>
    </source>
</evidence>
<organism evidence="2 3">
    <name type="scientific">Pontibacter lucknowensis</name>
    <dbReference type="NCBI Taxonomy" id="1077936"/>
    <lineage>
        <taxon>Bacteria</taxon>
        <taxon>Pseudomonadati</taxon>
        <taxon>Bacteroidota</taxon>
        <taxon>Cytophagia</taxon>
        <taxon>Cytophagales</taxon>
        <taxon>Hymenobacteraceae</taxon>
        <taxon>Pontibacter</taxon>
    </lineage>
</organism>
<evidence type="ECO:0000256" key="1">
    <source>
        <dbReference type="SAM" id="SignalP"/>
    </source>
</evidence>
<sequence>MAPKALYALLFLFLISITSCQTEKQPDAQQIVDQAIEAHGGERFLKSAISFEFRDRQYRALRDGGVFVYSRTFADSTGQEVRDVWRNSGFTRTVNGAEVDLPEEKQKAYTASVNSVIYFALLPYALNDEAVQKEYLGESTIKGEPYHKVRVTFAQEGGGEGYQDVYIYWFHQQRHTMDYLAYSFQENDGGTRFREAINPRTIGGILFQDYNNYTLKDETIPLEAYDQAFEAGQMEKVSEIVLEEIEVKEIESL</sequence>
<feature type="signal peptide" evidence="1">
    <location>
        <begin position="1"/>
        <end position="21"/>
    </location>
</feature>
<keyword evidence="3" id="KW-1185">Reference proteome</keyword>
<dbReference type="Pfam" id="PF20113">
    <property type="entry name" value="DUF6503"/>
    <property type="match status" value="1"/>
</dbReference>
<dbReference type="InterPro" id="IPR045444">
    <property type="entry name" value="DUF6503"/>
</dbReference>
<evidence type="ECO:0000313" key="3">
    <source>
        <dbReference type="Proteomes" id="UP000185924"/>
    </source>
</evidence>
<dbReference type="OrthoDB" id="982433at2"/>
<keyword evidence="1" id="KW-0732">Signal</keyword>
<reference evidence="3" key="1">
    <citation type="submission" date="2017-01" db="EMBL/GenBank/DDBJ databases">
        <authorList>
            <person name="Varghese N."/>
            <person name="Submissions S."/>
        </authorList>
    </citation>
    <scope>NUCLEOTIDE SEQUENCE [LARGE SCALE GENOMIC DNA]</scope>
    <source>
        <strain evidence="3">DM9</strain>
    </source>
</reference>
<gene>
    <name evidence="2" type="ORF">SAMN05421545_2298</name>
</gene>
<evidence type="ECO:0008006" key="4">
    <source>
        <dbReference type="Google" id="ProtNLM"/>
    </source>
</evidence>
<accession>A0A1N6Y6L8</accession>
<dbReference type="RefSeq" id="WP_076422206.1">
    <property type="nucleotide sequence ID" value="NZ_FTNM01000003.1"/>
</dbReference>
<dbReference type="EMBL" id="FTNM01000003">
    <property type="protein sequence ID" value="SIR10213.1"/>
    <property type="molecule type" value="Genomic_DNA"/>
</dbReference>
<dbReference type="AlphaFoldDB" id="A0A1N6Y6L8"/>
<proteinExistence type="predicted"/>
<dbReference type="PROSITE" id="PS51257">
    <property type="entry name" value="PROKAR_LIPOPROTEIN"/>
    <property type="match status" value="1"/>
</dbReference>
<dbReference type="Proteomes" id="UP000185924">
    <property type="component" value="Unassembled WGS sequence"/>
</dbReference>
<dbReference type="STRING" id="1077936.SAMN05421545_2298"/>